<evidence type="ECO:0000313" key="1">
    <source>
        <dbReference type="EMBL" id="MBL0740614.1"/>
    </source>
</evidence>
<comment type="caution">
    <text evidence="1">The sequence shown here is derived from an EMBL/GenBank/DDBJ whole genome shotgun (WGS) entry which is preliminary data.</text>
</comment>
<reference evidence="1 2" key="1">
    <citation type="submission" date="2021-01" db="EMBL/GenBank/DDBJ databases">
        <title>Chryseolinea sp. Jin1 Genome sequencing and assembly.</title>
        <authorList>
            <person name="Kim I."/>
        </authorList>
    </citation>
    <scope>NUCLEOTIDE SEQUENCE [LARGE SCALE GENOMIC DNA]</scope>
    <source>
        <strain evidence="1 2">Jin1</strain>
    </source>
</reference>
<accession>A0ABS1KMP9</accession>
<name>A0ABS1KMP9_9BACT</name>
<evidence type="ECO:0008006" key="3">
    <source>
        <dbReference type="Google" id="ProtNLM"/>
    </source>
</evidence>
<dbReference type="RefSeq" id="WP_202007940.1">
    <property type="nucleotide sequence ID" value="NZ_JAERRB010000001.1"/>
</dbReference>
<evidence type="ECO:0000313" key="2">
    <source>
        <dbReference type="Proteomes" id="UP000613030"/>
    </source>
</evidence>
<dbReference type="Proteomes" id="UP000613030">
    <property type="component" value="Unassembled WGS sequence"/>
</dbReference>
<proteinExistence type="predicted"/>
<gene>
    <name evidence="1" type="ORF">JI741_05260</name>
</gene>
<protein>
    <recommendedName>
        <fullName evidence="3">STAS domain-containing protein</fullName>
    </recommendedName>
</protein>
<keyword evidence="2" id="KW-1185">Reference proteome</keyword>
<organism evidence="1 2">
    <name type="scientific">Chryseolinea lacunae</name>
    <dbReference type="NCBI Taxonomy" id="2801331"/>
    <lineage>
        <taxon>Bacteria</taxon>
        <taxon>Pseudomonadati</taxon>
        <taxon>Bacteroidota</taxon>
        <taxon>Cytophagia</taxon>
        <taxon>Cytophagales</taxon>
        <taxon>Fulvivirgaceae</taxon>
        <taxon>Chryseolinea</taxon>
    </lineage>
</organism>
<dbReference type="EMBL" id="JAERRB010000001">
    <property type="protein sequence ID" value="MBL0740614.1"/>
    <property type="molecule type" value="Genomic_DNA"/>
</dbReference>
<sequence>MKPTASIAQIEQGHLRVVFGGELVLKYQSELKSIFTGLNDRSEPLEIQLLKPEGIDLCFLQMLEAFRREKKRANRKVTVSATLEEENADLLKRTGLLHLLLADEPLNTDTI</sequence>